<sequence>MNNRPLEEEKQAKWCCKRCTFENWPKSLNCTICCAPKHSSLIIPEDEQDIYKIAPLIVTKEPSSESKNSINNKWVCEMCTYLNWPKSTKCTQCLTQRKRLSPSRSSSPNSSPSSSPFLKESSVVECNAAKHSSQTSTSLSSPSDDYHNDRNRSVSLSSMIKWSCQACTYENWPKSTKCVICLTPKPKGECAGQISAESYSEERRTSTPSPPGAQGASTKRVSNNEITLLNNNKNKEFAELGAASAQHQTNNYLEEKRLRKLRKKVRETDWLWLTACCGVVNGNIEPVLQYLANGGDPSRQLTTSDVSLLARPSAFDVGHTLVHLAIRFQRNDVLALLLANSSPPVAKRVPSDVSRETSSEVRRHFSNCLRQRKGDFPCFFVFEFVIFALPAEIEDLAPSVQARLFDELLDRDVQKELEEESPIINWSLELTETLSSRLYALWNRSTGDCLLDSALQATWGIFDKDNVLRKALADSLSEASQILFPRFKEAETLHPNLLHFTLDEDQWEEDWAVILSLATQPGSALEQFHIFTLAHILRRPIIVYGVKYVKSFRGETLGYAGFEGIYLPLLWEPSFCWKSPIALGYTRGHFSALVPIEPESVDARIGASAPNLRNNDDSDVCYLPLITSEHKLLPLHFLSRNELGREDEIMRQWLDCCVTEGGILVAKQKIGKRPLPVAQMLDDWLNFYRNITPTSTTLSHSSAAHDYSSDGDSD</sequence>
<feature type="domain" description="RanBP2-type" evidence="14">
    <location>
        <begin position="157"/>
        <end position="187"/>
    </location>
</feature>
<comment type="caution">
    <text evidence="16">The sequence shown here is derived from an EMBL/GenBank/DDBJ whole genome shotgun (WGS) entry which is preliminary data.</text>
</comment>
<evidence type="ECO:0000256" key="1">
    <source>
        <dbReference type="ARBA" id="ARBA00000707"/>
    </source>
</evidence>
<dbReference type="Gene3D" id="2.30.30.380">
    <property type="entry name" value="Zn-finger domain of Sec23/24"/>
    <property type="match status" value="1"/>
</dbReference>
<evidence type="ECO:0000256" key="4">
    <source>
        <dbReference type="ARBA" id="ARBA00022670"/>
    </source>
</evidence>
<dbReference type="Pfam" id="PF02338">
    <property type="entry name" value="OTU"/>
    <property type="match status" value="1"/>
</dbReference>
<dbReference type="OrthoDB" id="6275030at2759"/>
<feature type="region of interest" description="Disordered" evidence="13">
    <location>
        <begin position="131"/>
        <end position="150"/>
    </location>
</feature>
<comment type="catalytic activity">
    <reaction evidence="1">
        <text>Thiol-dependent hydrolysis of ester, thioester, amide, peptide and isopeptide bonds formed by the C-terminal Gly of ubiquitin (a 76-residue protein attached to proteins as an intracellular targeting signal).</text>
        <dbReference type="EC" id="3.4.19.12"/>
    </reaction>
</comment>
<dbReference type="InterPro" id="IPR051346">
    <property type="entry name" value="OTU_Deubiquitinase"/>
</dbReference>
<dbReference type="Gene3D" id="1.25.40.560">
    <property type="match status" value="1"/>
</dbReference>
<evidence type="ECO:0000256" key="8">
    <source>
        <dbReference type="ARBA" id="ARBA00022786"/>
    </source>
</evidence>
<keyword evidence="8" id="KW-0833">Ubl conjugation pathway</keyword>
<keyword evidence="5" id="KW-0479">Metal-binding</keyword>
<dbReference type="GO" id="GO:0004843">
    <property type="term" value="F:cysteine-type deubiquitinase activity"/>
    <property type="evidence" value="ECO:0007669"/>
    <property type="project" value="UniProtKB-EC"/>
</dbReference>
<evidence type="ECO:0000313" key="16">
    <source>
        <dbReference type="EMBL" id="RWS12651.1"/>
    </source>
</evidence>
<dbReference type="GO" id="GO:0016477">
    <property type="term" value="P:cell migration"/>
    <property type="evidence" value="ECO:0007669"/>
    <property type="project" value="TreeGrafter"/>
</dbReference>
<organism evidence="16 17">
    <name type="scientific">Dinothrombium tinctorium</name>
    <dbReference type="NCBI Taxonomy" id="1965070"/>
    <lineage>
        <taxon>Eukaryota</taxon>
        <taxon>Metazoa</taxon>
        <taxon>Ecdysozoa</taxon>
        <taxon>Arthropoda</taxon>
        <taxon>Chelicerata</taxon>
        <taxon>Arachnida</taxon>
        <taxon>Acari</taxon>
        <taxon>Acariformes</taxon>
        <taxon>Trombidiformes</taxon>
        <taxon>Prostigmata</taxon>
        <taxon>Anystina</taxon>
        <taxon>Parasitengona</taxon>
        <taxon>Trombidioidea</taxon>
        <taxon>Trombidiidae</taxon>
        <taxon>Dinothrombium</taxon>
    </lineage>
</organism>
<dbReference type="GO" id="GO:0005634">
    <property type="term" value="C:nucleus"/>
    <property type="evidence" value="ECO:0007669"/>
    <property type="project" value="TreeGrafter"/>
</dbReference>
<feature type="compositionally biased region" description="Low complexity" evidence="13">
    <location>
        <begin position="132"/>
        <end position="143"/>
    </location>
</feature>
<evidence type="ECO:0000313" key="17">
    <source>
        <dbReference type="Proteomes" id="UP000285301"/>
    </source>
</evidence>
<gene>
    <name evidence="16" type="ORF">B4U79_10692</name>
</gene>
<dbReference type="EMBL" id="NCKU01001238">
    <property type="protein sequence ID" value="RWS12651.1"/>
    <property type="molecule type" value="Genomic_DNA"/>
</dbReference>
<evidence type="ECO:0000256" key="3">
    <source>
        <dbReference type="ARBA" id="ARBA00012759"/>
    </source>
</evidence>
<evidence type="ECO:0000256" key="10">
    <source>
        <dbReference type="ARBA" id="ARBA00022807"/>
    </source>
</evidence>
<dbReference type="SMART" id="SM00547">
    <property type="entry name" value="ZnF_RBZ"/>
    <property type="match status" value="3"/>
</dbReference>
<dbReference type="GO" id="GO:0005737">
    <property type="term" value="C:cytoplasm"/>
    <property type="evidence" value="ECO:0007669"/>
    <property type="project" value="TreeGrafter"/>
</dbReference>
<dbReference type="Gene3D" id="4.10.1060.10">
    <property type="entry name" value="Zinc finger, RanBP2-type"/>
    <property type="match status" value="2"/>
</dbReference>
<keyword evidence="11" id="KW-0862">Zinc</keyword>
<dbReference type="GO" id="GO:0070530">
    <property type="term" value="F:K63-linked polyubiquitin modification-dependent protein binding"/>
    <property type="evidence" value="ECO:0007669"/>
    <property type="project" value="TreeGrafter"/>
</dbReference>
<dbReference type="GO" id="GO:0030177">
    <property type="term" value="P:positive regulation of Wnt signaling pathway"/>
    <property type="evidence" value="ECO:0007669"/>
    <property type="project" value="TreeGrafter"/>
</dbReference>
<evidence type="ECO:0000256" key="2">
    <source>
        <dbReference type="ARBA" id="ARBA00005865"/>
    </source>
</evidence>
<feature type="domain" description="RanBP2-type" evidence="14">
    <location>
        <begin position="70"/>
        <end position="99"/>
    </location>
</feature>
<dbReference type="AlphaFoldDB" id="A0A3S3Q2F2"/>
<evidence type="ECO:0000256" key="12">
    <source>
        <dbReference type="PROSITE-ProRule" id="PRU00322"/>
    </source>
</evidence>
<evidence type="ECO:0000256" key="11">
    <source>
        <dbReference type="ARBA" id="ARBA00022833"/>
    </source>
</evidence>
<keyword evidence="10" id="KW-0788">Thiol protease</keyword>
<evidence type="ECO:0000256" key="7">
    <source>
        <dbReference type="ARBA" id="ARBA00022771"/>
    </source>
</evidence>
<feature type="domain" description="OTU" evidence="15">
    <location>
        <begin position="438"/>
        <end position="596"/>
    </location>
</feature>
<reference evidence="16 17" key="1">
    <citation type="journal article" date="2018" name="Gigascience">
        <title>Genomes of trombidid mites reveal novel predicted allergens and laterally-transferred genes associated with secondary metabolism.</title>
        <authorList>
            <person name="Dong X."/>
            <person name="Chaisiri K."/>
            <person name="Xia D."/>
            <person name="Armstrong S.D."/>
            <person name="Fang Y."/>
            <person name="Donnelly M.J."/>
            <person name="Kadowaki T."/>
            <person name="McGarry J.W."/>
            <person name="Darby A.C."/>
            <person name="Makepeace B.L."/>
        </authorList>
    </citation>
    <scope>NUCLEOTIDE SEQUENCE [LARGE SCALE GENOMIC DNA]</scope>
    <source>
        <strain evidence="16">UoL-WK</strain>
    </source>
</reference>
<dbReference type="PANTHER" id="PTHR13367">
    <property type="entry name" value="UBIQUITIN THIOESTERASE"/>
    <property type="match status" value="1"/>
</dbReference>
<feature type="region of interest" description="Disordered" evidence="13">
    <location>
        <begin position="196"/>
        <end position="223"/>
    </location>
</feature>
<keyword evidence="17" id="KW-1185">Reference proteome</keyword>
<dbReference type="GO" id="GO:0008270">
    <property type="term" value="F:zinc ion binding"/>
    <property type="evidence" value="ECO:0007669"/>
    <property type="project" value="UniProtKB-KW"/>
</dbReference>
<accession>A0A3S3Q2F2</accession>
<evidence type="ECO:0000256" key="5">
    <source>
        <dbReference type="ARBA" id="ARBA00022723"/>
    </source>
</evidence>
<dbReference type="PROSITE" id="PS01358">
    <property type="entry name" value="ZF_RANBP2_1"/>
    <property type="match status" value="3"/>
</dbReference>
<dbReference type="STRING" id="1965070.A0A3S3Q2F2"/>
<dbReference type="Pfam" id="PF18418">
    <property type="entry name" value="AnkUBD"/>
    <property type="match status" value="1"/>
</dbReference>
<keyword evidence="6" id="KW-0677">Repeat</keyword>
<dbReference type="InterPro" id="IPR001876">
    <property type="entry name" value="Znf_RanBP2"/>
</dbReference>
<feature type="domain" description="RanBP2-type" evidence="14">
    <location>
        <begin position="10"/>
        <end position="39"/>
    </location>
</feature>
<keyword evidence="9" id="KW-0378">Hydrolase</keyword>
<dbReference type="GO" id="GO:0071947">
    <property type="term" value="P:protein deubiquitination involved in ubiquitin-dependent protein catabolic process"/>
    <property type="evidence" value="ECO:0007669"/>
    <property type="project" value="TreeGrafter"/>
</dbReference>
<dbReference type="PROSITE" id="PS50802">
    <property type="entry name" value="OTU"/>
    <property type="match status" value="1"/>
</dbReference>
<proteinExistence type="inferred from homology"/>
<dbReference type="CDD" id="cd22767">
    <property type="entry name" value="OTU_ZRANB1"/>
    <property type="match status" value="1"/>
</dbReference>
<evidence type="ECO:0000259" key="14">
    <source>
        <dbReference type="PROSITE" id="PS50199"/>
    </source>
</evidence>
<name>A0A3S3Q2F2_9ACAR</name>
<comment type="similarity">
    <text evidence="2">Belongs to the peptidase C64 family.</text>
</comment>
<evidence type="ECO:0000256" key="9">
    <source>
        <dbReference type="ARBA" id="ARBA00022801"/>
    </source>
</evidence>
<dbReference type="PANTHER" id="PTHR13367:SF28">
    <property type="entry name" value="UBIQUITIN THIOESTERASE ZRANB1"/>
    <property type="match status" value="1"/>
</dbReference>
<dbReference type="PROSITE" id="PS50199">
    <property type="entry name" value="ZF_RANBP2_2"/>
    <property type="match status" value="3"/>
</dbReference>
<dbReference type="GO" id="GO:1990168">
    <property type="term" value="P:protein K33-linked deubiquitination"/>
    <property type="evidence" value="ECO:0007669"/>
    <property type="project" value="TreeGrafter"/>
</dbReference>
<keyword evidence="4" id="KW-0645">Protease</keyword>
<dbReference type="InterPro" id="IPR049768">
    <property type="entry name" value="ZRANB1_OTU"/>
</dbReference>
<protein>
    <recommendedName>
        <fullName evidence="3">ubiquitinyl hydrolase 1</fullName>
        <ecNumber evidence="3">3.4.19.12</ecNumber>
    </recommendedName>
</protein>
<dbReference type="InterPro" id="IPR041294">
    <property type="entry name" value="AnkUBD"/>
</dbReference>
<dbReference type="GO" id="GO:0007010">
    <property type="term" value="P:cytoskeleton organization"/>
    <property type="evidence" value="ECO:0007669"/>
    <property type="project" value="TreeGrafter"/>
</dbReference>
<keyword evidence="7 12" id="KW-0863">Zinc-finger</keyword>
<dbReference type="GO" id="GO:0035523">
    <property type="term" value="P:protein K29-linked deubiquitination"/>
    <property type="evidence" value="ECO:0007669"/>
    <property type="project" value="TreeGrafter"/>
</dbReference>
<evidence type="ECO:0000256" key="13">
    <source>
        <dbReference type="SAM" id="MobiDB-lite"/>
    </source>
</evidence>
<dbReference type="InterPro" id="IPR003323">
    <property type="entry name" value="OTU_dom"/>
</dbReference>
<evidence type="ECO:0000259" key="15">
    <source>
        <dbReference type="PROSITE" id="PS50802"/>
    </source>
</evidence>
<evidence type="ECO:0000256" key="6">
    <source>
        <dbReference type="ARBA" id="ARBA00022737"/>
    </source>
</evidence>
<dbReference type="Proteomes" id="UP000285301">
    <property type="component" value="Unassembled WGS sequence"/>
</dbReference>
<dbReference type="EC" id="3.4.19.12" evidence="3"/>